<evidence type="ECO:0000256" key="3">
    <source>
        <dbReference type="SAM" id="Phobius"/>
    </source>
</evidence>
<dbReference type="AlphaFoldDB" id="A0A0R2AWF5"/>
<sequence>MSTKKRKKINWAAVLSGLFIFAGIAIFFYPIVGNWYANIDRGKAITNYERQLEQMDPKEKAHELAQAQAYNRYLWGQQSGQPATPVAYKDTIKSSVMGYLDIPAIHMTKMPFYQGTTFAVLDKGLGHMQTTSIPVGGKNTRAVITGHSGIENQTLFSDAEKLKKSDVFYVSVLGQKRAYRIDNLKVVTPDRIDAIKIEANRDLVTLLTCTPIGINSHRLLVTGHRISLAEAAKDPVVARDTWSYQNKVLLISALVLMSLFLYLIVKHRKRAKL</sequence>
<dbReference type="Pfam" id="PF04203">
    <property type="entry name" value="Sortase"/>
    <property type="match status" value="1"/>
</dbReference>
<dbReference type="SMR" id="A0A0R2AWF5"/>
<evidence type="ECO:0000313" key="5">
    <source>
        <dbReference type="Proteomes" id="UP000051672"/>
    </source>
</evidence>
<dbReference type="Gene3D" id="2.40.260.10">
    <property type="entry name" value="Sortase"/>
    <property type="match status" value="1"/>
</dbReference>
<evidence type="ECO:0000256" key="1">
    <source>
        <dbReference type="ARBA" id="ARBA00022801"/>
    </source>
</evidence>
<gene>
    <name evidence="4" type="ORF">FC34_GL001395</name>
</gene>
<feature type="active site" description="Proton donor/acceptor" evidence="2">
    <location>
        <position position="147"/>
    </location>
</feature>
<proteinExistence type="predicted"/>
<feature type="transmembrane region" description="Helical" evidence="3">
    <location>
        <begin position="12"/>
        <end position="32"/>
    </location>
</feature>
<dbReference type="GO" id="GO:0016787">
    <property type="term" value="F:hydrolase activity"/>
    <property type="evidence" value="ECO:0007669"/>
    <property type="project" value="UniProtKB-KW"/>
</dbReference>
<feature type="transmembrane region" description="Helical" evidence="3">
    <location>
        <begin position="248"/>
        <end position="265"/>
    </location>
</feature>
<dbReference type="Proteomes" id="UP000051672">
    <property type="component" value="Unassembled WGS sequence"/>
</dbReference>
<keyword evidence="3" id="KW-0812">Transmembrane</keyword>
<evidence type="ECO:0000313" key="4">
    <source>
        <dbReference type="EMBL" id="KRM71736.1"/>
    </source>
</evidence>
<dbReference type="RefSeq" id="WP_057894680.1">
    <property type="nucleotide sequence ID" value="NZ_AYZQ01000003.1"/>
</dbReference>
<dbReference type="NCBIfam" id="NF033745">
    <property type="entry name" value="class_C_sortase"/>
    <property type="match status" value="1"/>
</dbReference>
<feature type="active site" description="Acyl-thioester intermediate" evidence="2">
    <location>
        <position position="209"/>
    </location>
</feature>
<accession>A0A0R2AWF5</accession>
<keyword evidence="3" id="KW-1133">Transmembrane helix</keyword>
<dbReference type="SUPFAM" id="SSF63817">
    <property type="entry name" value="Sortase"/>
    <property type="match status" value="1"/>
</dbReference>
<reference evidence="4 5" key="1">
    <citation type="journal article" date="2015" name="Genome Announc.">
        <title>Expanding the biotechnology potential of lactobacilli through comparative genomics of 213 strains and associated genera.</title>
        <authorList>
            <person name="Sun Z."/>
            <person name="Harris H.M."/>
            <person name="McCann A."/>
            <person name="Guo C."/>
            <person name="Argimon S."/>
            <person name="Zhang W."/>
            <person name="Yang X."/>
            <person name="Jeffery I.B."/>
            <person name="Cooney J.C."/>
            <person name="Kagawa T.F."/>
            <person name="Liu W."/>
            <person name="Song Y."/>
            <person name="Salvetti E."/>
            <person name="Wrobel A."/>
            <person name="Rasinkangas P."/>
            <person name="Parkhill J."/>
            <person name="Rea M.C."/>
            <person name="O'Sullivan O."/>
            <person name="Ritari J."/>
            <person name="Douillard F.P."/>
            <person name="Paul Ross R."/>
            <person name="Yang R."/>
            <person name="Briner A.E."/>
            <person name="Felis G.E."/>
            <person name="de Vos W.M."/>
            <person name="Barrangou R."/>
            <person name="Klaenhammer T.R."/>
            <person name="Caufield P.W."/>
            <person name="Cui Y."/>
            <person name="Zhang H."/>
            <person name="O'Toole P.W."/>
        </authorList>
    </citation>
    <scope>NUCLEOTIDE SEQUENCE [LARGE SCALE GENOMIC DNA]</scope>
    <source>
        <strain evidence="4 5">DSM 23927</strain>
    </source>
</reference>
<dbReference type="NCBIfam" id="TIGR01076">
    <property type="entry name" value="sortase_fam"/>
    <property type="match status" value="1"/>
</dbReference>
<keyword evidence="5" id="KW-1185">Reference proteome</keyword>
<dbReference type="CDD" id="cd05827">
    <property type="entry name" value="Sortase_C"/>
    <property type="match status" value="1"/>
</dbReference>
<keyword evidence="3" id="KW-0472">Membrane</keyword>
<keyword evidence="1" id="KW-0378">Hydrolase</keyword>
<name>A0A0R2AWF5_9LACO</name>
<dbReference type="PATRIC" id="fig|1423727.3.peg.1414"/>
<protein>
    <submittedName>
        <fullName evidence="4">SrtC protein</fullName>
    </submittedName>
</protein>
<dbReference type="EMBL" id="AYZQ01000003">
    <property type="protein sequence ID" value="KRM71736.1"/>
    <property type="molecule type" value="Genomic_DNA"/>
</dbReference>
<dbReference type="InterPro" id="IPR005754">
    <property type="entry name" value="Sortase"/>
</dbReference>
<comment type="caution">
    <text evidence="4">The sequence shown here is derived from an EMBL/GenBank/DDBJ whole genome shotgun (WGS) entry which is preliminary data.</text>
</comment>
<dbReference type="InterPro" id="IPR042002">
    <property type="entry name" value="Sortase_C"/>
</dbReference>
<evidence type="ECO:0000256" key="2">
    <source>
        <dbReference type="PIRSR" id="PIRSR605754-1"/>
    </source>
</evidence>
<dbReference type="InterPro" id="IPR023365">
    <property type="entry name" value="Sortase_dom-sf"/>
</dbReference>
<organism evidence="4 5">
    <name type="scientific">Lacticaseibacillus brantae DSM 23927</name>
    <dbReference type="NCBI Taxonomy" id="1423727"/>
    <lineage>
        <taxon>Bacteria</taxon>
        <taxon>Bacillati</taxon>
        <taxon>Bacillota</taxon>
        <taxon>Bacilli</taxon>
        <taxon>Lactobacillales</taxon>
        <taxon>Lactobacillaceae</taxon>
        <taxon>Lacticaseibacillus</taxon>
    </lineage>
</organism>
<dbReference type="STRING" id="1423727.FC34_GL001395"/>